<evidence type="ECO:0000313" key="1">
    <source>
        <dbReference type="EMBL" id="RNA29753.1"/>
    </source>
</evidence>
<sequence length="240" mass="27939">MLENYINQINNIISDHSMKSSCDEREFFGYILISQIETVESVHQLEKKYDLVSIKSGNLEKMVEFLTEKCVLLEKDVYQLKKLVYDHSQPVVALSEQSNVSEKNVKLAKNELECKLVDKVDIATQSGCSSCKKESLDSKTVINCEEIKSEDSCSGHTIEHDNREIQRLFNKRVKYEVNKKFGPKYLAEHQVRELDVKEMYRIKKKVVKLFSPFPLPIKAAWNNAMNSLRQDRHQLKKKIH</sequence>
<protein>
    <submittedName>
        <fullName evidence="1">Uncharacterized protein</fullName>
    </submittedName>
</protein>
<proteinExistence type="predicted"/>
<accession>A0A3M7S1Q8</accession>
<evidence type="ECO:0000313" key="2">
    <source>
        <dbReference type="Proteomes" id="UP000276133"/>
    </source>
</evidence>
<dbReference type="Proteomes" id="UP000276133">
    <property type="component" value="Unassembled WGS sequence"/>
</dbReference>
<name>A0A3M7S1Q8_BRAPC</name>
<dbReference type="EMBL" id="REGN01002165">
    <property type="protein sequence ID" value="RNA29753.1"/>
    <property type="molecule type" value="Genomic_DNA"/>
</dbReference>
<dbReference type="OrthoDB" id="10459107at2759"/>
<comment type="caution">
    <text evidence="1">The sequence shown here is derived from an EMBL/GenBank/DDBJ whole genome shotgun (WGS) entry which is preliminary data.</text>
</comment>
<keyword evidence="2" id="KW-1185">Reference proteome</keyword>
<gene>
    <name evidence="1" type="ORF">BpHYR1_047166</name>
</gene>
<organism evidence="1 2">
    <name type="scientific">Brachionus plicatilis</name>
    <name type="common">Marine rotifer</name>
    <name type="synonym">Brachionus muelleri</name>
    <dbReference type="NCBI Taxonomy" id="10195"/>
    <lineage>
        <taxon>Eukaryota</taxon>
        <taxon>Metazoa</taxon>
        <taxon>Spiralia</taxon>
        <taxon>Gnathifera</taxon>
        <taxon>Rotifera</taxon>
        <taxon>Eurotatoria</taxon>
        <taxon>Monogononta</taxon>
        <taxon>Pseudotrocha</taxon>
        <taxon>Ploima</taxon>
        <taxon>Brachionidae</taxon>
        <taxon>Brachionus</taxon>
    </lineage>
</organism>
<reference evidence="1 2" key="1">
    <citation type="journal article" date="2018" name="Sci. Rep.">
        <title>Genomic signatures of local adaptation to the degree of environmental predictability in rotifers.</title>
        <authorList>
            <person name="Franch-Gras L."/>
            <person name="Hahn C."/>
            <person name="Garcia-Roger E.M."/>
            <person name="Carmona M.J."/>
            <person name="Serra M."/>
            <person name="Gomez A."/>
        </authorList>
    </citation>
    <scope>NUCLEOTIDE SEQUENCE [LARGE SCALE GENOMIC DNA]</scope>
    <source>
        <strain evidence="1">HYR1</strain>
    </source>
</reference>
<dbReference type="AlphaFoldDB" id="A0A3M7S1Q8"/>